<evidence type="ECO:0000313" key="1">
    <source>
        <dbReference type="EMBL" id="KAG0442779.1"/>
    </source>
</evidence>
<comment type="caution">
    <text evidence="1">The sequence shown here is derived from an EMBL/GenBank/DDBJ whole genome shotgun (WGS) entry which is preliminary data.</text>
</comment>
<proteinExistence type="predicted"/>
<name>A0AC60QU96_IXOPE</name>
<evidence type="ECO:0000313" key="2">
    <source>
        <dbReference type="Proteomes" id="UP000805193"/>
    </source>
</evidence>
<sequence length="109" mass="11457">MCGDTSRLFHENEVEEESVDGGLGAVPVKIDDGEGQVTRETLSVSLVVLRGYTLSGEKLQSWESKHVAVLVLATALSPLRTTIAASSSAVHSHSTSCSSGPSPYVLDTI</sequence>
<protein>
    <submittedName>
        <fullName evidence="1">Uncharacterized protein</fullName>
    </submittedName>
</protein>
<organism evidence="1 2">
    <name type="scientific">Ixodes persulcatus</name>
    <name type="common">Taiga tick</name>
    <dbReference type="NCBI Taxonomy" id="34615"/>
    <lineage>
        <taxon>Eukaryota</taxon>
        <taxon>Metazoa</taxon>
        <taxon>Ecdysozoa</taxon>
        <taxon>Arthropoda</taxon>
        <taxon>Chelicerata</taxon>
        <taxon>Arachnida</taxon>
        <taxon>Acari</taxon>
        <taxon>Parasitiformes</taxon>
        <taxon>Ixodida</taxon>
        <taxon>Ixodoidea</taxon>
        <taxon>Ixodidae</taxon>
        <taxon>Ixodinae</taxon>
        <taxon>Ixodes</taxon>
    </lineage>
</organism>
<accession>A0AC60QU96</accession>
<keyword evidence="2" id="KW-1185">Reference proteome</keyword>
<reference evidence="1 2" key="1">
    <citation type="journal article" date="2020" name="Cell">
        <title>Large-Scale Comparative Analyses of Tick Genomes Elucidate Their Genetic Diversity and Vector Capacities.</title>
        <authorList>
            <consortium name="Tick Genome and Microbiome Consortium (TIGMIC)"/>
            <person name="Jia N."/>
            <person name="Wang J."/>
            <person name="Shi W."/>
            <person name="Du L."/>
            <person name="Sun Y."/>
            <person name="Zhan W."/>
            <person name="Jiang J.F."/>
            <person name="Wang Q."/>
            <person name="Zhang B."/>
            <person name="Ji P."/>
            <person name="Bell-Sakyi L."/>
            <person name="Cui X.M."/>
            <person name="Yuan T.T."/>
            <person name="Jiang B.G."/>
            <person name="Yang W.F."/>
            <person name="Lam T.T."/>
            <person name="Chang Q.C."/>
            <person name="Ding S.J."/>
            <person name="Wang X.J."/>
            <person name="Zhu J.G."/>
            <person name="Ruan X.D."/>
            <person name="Zhao L."/>
            <person name="Wei J.T."/>
            <person name="Ye R.Z."/>
            <person name="Que T.C."/>
            <person name="Du C.H."/>
            <person name="Zhou Y.H."/>
            <person name="Cheng J.X."/>
            <person name="Dai P.F."/>
            <person name="Guo W.B."/>
            <person name="Han X.H."/>
            <person name="Huang E.J."/>
            <person name="Li L.F."/>
            <person name="Wei W."/>
            <person name="Gao Y.C."/>
            <person name="Liu J.Z."/>
            <person name="Shao H.Z."/>
            <person name="Wang X."/>
            <person name="Wang C.C."/>
            <person name="Yang T.C."/>
            <person name="Huo Q.B."/>
            <person name="Li W."/>
            <person name="Chen H.Y."/>
            <person name="Chen S.E."/>
            <person name="Zhou L.G."/>
            <person name="Ni X.B."/>
            <person name="Tian J.H."/>
            <person name="Sheng Y."/>
            <person name="Liu T."/>
            <person name="Pan Y.S."/>
            <person name="Xia L.Y."/>
            <person name="Li J."/>
            <person name="Zhao F."/>
            <person name="Cao W.C."/>
        </authorList>
    </citation>
    <scope>NUCLEOTIDE SEQUENCE [LARGE SCALE GENOMIC DNA]</scope>
    <source>
        <strain evidence="1">Iper-2018</strain>
    </source>
</reference>
<dbReference type="EMBL" id="JABSTQ010004280">
    <property type="protein sequence ID" value="KAG0442779.1"/>
    <property type="molecule type" value="Genomic_DNA"/>
</dbReference>
<dbReference type="Proteomes" id="UP000805193">
    <property type="component" value="Unassembled WGS sequence"/>
</dbReference>
<gene>
    <name evidence="1" type="ORF">HPB47_015619</name>
</gene>